<dbReference type="GO" id="GO:0048038">
    <property type="term" value="F:quinone binding"/>
    <property type="evidence" value="ECO:0007669"/>
    <property type="project" value="UniProtKB-KW"/>
</dbReference>
<evidence type="ECO:0000256" key="5">
    <source>
        <dbReference type="HAMAP-Rule" id="MF_02092"/>
    </source>
</evidence>
<feature type="binding site" evidence="5 7">
    <location>
        <position position="152"/>
    </location>
    <ligand>
        <name>FAD</name>
        <dbReference type="ChEBI" id="CHEBI:57692"/>
    </ligand>
</feature>
<feature type="binding site" evidence="5 7">
    <location>
        <begin position="68"/>
        <end position="72"/>
    </location>
    <ligand>
        <name>FAD</name>
        <dbReference type="ChEBI" id="CHEBI:57692"/>
    </ligand>
</feature>
<dbReference type="NCBIfam" id="NF008387">
    <property type="entry name" value="PRK11183.1"/>
    <property type="match status" value="1"/>
</dbReference>
<dbReference type="InterPro" id="IPR016169">
    <property type="entry name" value="FAD-bd_PCMH_sub2"/>
</dbReference>
<dbReference type="InterPro" id="IPR016167">
    <property type="entry name" value="FAD-bd_PCMH_sub1"/>
</dbReference>
<dbReference type="GO" id="GO:0102029">
    <property type="term" value="F:D-lactate dehydrogenase (quinone) activity"/>
    <property type="evidence" value="ECO:0007669"/>
    <property type="project" value="UniProtKB-EC"/>
</dbReference>
<dbReference type="GO" id="GO:0022904">
    <property type="term" value="P:respiratory electron transport chain"/>
    <property type="evidence" value="ECO:0007669"/>
    <property type="project" value="InterPro"/>
</dbReference>
<dbReference type="EMBL" id="AEEC02000037">
    <property type="protein sequence ID" value="EOA02900.1"/>
    <property type="molecule type" value="Genomic_DNA"/>
</dbReference>
<dbReference type="InterPro" id="IPR012256">
    <property type="entry name" value="D_lactate_DH"/>
</dbReference>
<protein>
    <recommendedName>
        <fullName evidence="5">Quinone-dependent D-lactate dehydrogenase</fullName>
        <ecNumber evidence="5">1.1.5.12</ecNumber>
    </recommendedName>
    <alternativeName>
        <fullName evidence="5">D-lactate dehydrogenase</fullName>
        <shortName evidence="5">D-LDH</shortName>
    </alternativeName>
</protein>
<keyword evidence="5 6" id="KW-0874">Quinone</keyword>
<dbReference type="InterPro" id="IPR051264">
    <property type="entry name" value="FAD-oxidored/transferase_4"/>
</dbReference>
<dbReference type="InterPro" id="IPR016166">
    <property type="entry name" value="FAD-bd_PCMH"/>
</dbReference>
<evidence type="ECO:0000256" key="2">
    <source>
        <dbReference type="ARBA" id="ARBA00022630"/>
    </source>
</evidence>
<dbReference type="Proteomes" id="UP000006772">
    <property type="component" value="Unassembled WGS sequence"/>
</dbReference>
<reference evidence="9 10" key="1">
    <citation type="journal article" date="2013" name="Front. Microbiol.">
        <title>The genome of the endophytic bacterium H. frisingense GSF30(T) identifies diverse strategies in the Herbaspirillum genus to interact with plants.</title>
        <authorList>
            <person name="Straub D."/>
            <person name="Rothballer M."/>
            <person name="Hartmann A."/>
            <person name="Ludewig U."/>
        </authorList>
    </citation>
    <scope>NUCLEOTIDE SEQUENCE [LARGE SCALE GENOMIC DNA]</scope>
    <source>
        <strain evidence="9 10">GSF30</strain>
    </source>
</reference>
<dbReference type="PANTHER" id="PTHR43716">
    <property type="entry name" value="D-2-HYDROXYGLUTARATE DEHYDROGENASE, MITOCHONDRIAL"/>
    <property type="match status" value="1"/>
</dbReference>
<comment type="similarity">
    <text evidence="5">Belongs to the quinone-dependent D-lactate dehydrogenase family.</text>
</comment>
<dbReference type="Gene3D" id="3.30.43.10">
    <property type="entry name" value="Uridine Diphospho-n-acetylenolpyruvylglucosamine Reductase, domain 2"/>
    <property type="match status" value="1"/>
</dbReference>
<comment type="cofactor">
    <cofactor evidence="1 5 6 7">
        <name>FAD</name>
        <dbReference type="ChEBI" id="CHEBI:57692"/>
    </cofactor>
</comment>
<dbReference type="InterPro" id="IPR036318">
    <property type="entry name" value="FAD-bd_PCMH-like_sf"/>
</dbReference>
<feature type="domain" description="FAD-binding PCMH-type" evidence="8">
    <location>
        <begin position="34"/>
        <end position="205"/>
    </location>
</feature>
<dbReference type="GO" id="GO:0006089">
    <property type="term" value="P:lactate metabolic process"/>
    <property type="evidence" value="ECO:0007669"/>
    <property type="project" value="UniProtKB-UniRule"/>
</dbReference>
<dbReference type="PIRSF" id="PIRSF000101">
    <property type="entry name" value="D-lactate_dh"/>
    <property type="match status" value="1"/>
</dbReference>
<dbReference type="PANTHER" id="PTHR43716:SF1">
    <property type="entry name" value="D-2-HYDROXYGLUTARATE DEHYDROGENASE, MITOCHONDRIAL"/>
    <property type="match status" value="1"/>
</dbReference>
<comment type="catalytic activity">
    <reaction evidence="5 6">
        <text>(R)-lactate + a quinone = a quinol + pyruvate</text>
        <dbReference type="Rhea" id="RHEA:51468"/>
        <dbReference type="ChEBI" id="CHEBI:15361"/>
        <dbReference type="ChEBI" id="CHEBI:16004"/>
        <dbReference type="ChEBI" id="CHEBI:24646"/>
        <dbReference type="ChEBI" id="CHEBI:132124"/>
        <dbReference type="EC" id="1.1.5.12"/>
    </reaction>
</comment>
<keyword evidence="2 5" id="KW-0285">Flavoprotein</keyword>
<dbReference type="GO" id="GO:0031234">
    <property type="term" value="C:extrinsic component of cytoplasmic side of plasma membrane"/>
    <property type="evidence" value="ECO:0007669"/>
    <property type="project" value="UniProtKB-UniRule"/>
</dbReference>
<dbReference type="Pfam" id="PF09330">
    <property type="entry name" value="Lact-deh-memb"/>
    <property type="match status" value="1"/>
</dbReference>
<proteinExistence type="inferred from homology"/>
<dbReference type="InterPro" id="IPR006094">
    <property type="entry name" value="Oxid_FAD_bind_N"/>
</dbReference>
<evidence type="ECO:0000313" key="10">
    <source>
        <dbReference type="Proteomes" id="UP000006772"/>
    </source>
</evidence>
<gene>
    <name evidence="5" type="primary">dld</name>
    <name evidence="9" type="ORF">HFRIS_020331</name>
</gene>
<evidence type="ECO:0000259" key="8">
    <source>
        <dbReference type="PROSITE" id="PS51387"/>
    </source>
</evidence>
<evidence type="ECO:0000256" key="3">
    <source>
        <dbReference type="ARBA" id="ARBA00022827"/>
    </source>
</evidence>
<dbReference type="AlphaFoldDB" id="A0AAI9N202"/>
<evidence type="ECO:0000256" key="1">
    <source>
        <dbReference type="ARBA" id="ARBA00001974"/>
    </source>
</evidence>
<evidence type="ECO:0000256" key="4">
    <source>
        <dbReference type="ARBA" id="ARBA00023002"/>
    </source>
</evidence>
<keyword evidence="5" id="KW-0997">Cell inner membrane</keyword>
<dbReference type="SUPFAM" id="SSF56176">
    <property type="entry name" value="FAD-binding/transporter-associated domain-like"/>
    <property type="match status" value="1"/>
</dbReference>
<dbReference type="SUPFAM" id="SSF55103">
    <property type="entry name" value="FAD-linked oxidases, C-terminal domain"/>
    <property type="match status" value="1"/>
</dbReference>
<comment type="caution">
    <text evidence="9">The sequence shown here is derived from an EMBL/GenBank/DDBJ whole genome shotgun (WGS) entry which is preliminary data.</text>
</comment>
<name>A0AAI9N202_9BURK</name>
<dbReference type="PROSITE" id="PS51387">
    <property type="entry name" value="FAD_PCMH"/>
    <property type="match status" value="1"/>
</dbReference>
<dbReference type="Gene3D" id="3.30.70.610">
    <property type="entry name" value="D-lactate dehydrogenase, cap domain, subdomain 1"/>
    <property type="match status" value="2"/>
</dbReference>
<dbReference type="Gene3D" id="3.30.465.10">
    <property type="match status" value="1"/>
</dbReference>
<dbReference type="GO" id="GO:0071949">
    <property type="term" value="F:FAD binding"/>
    <property type="evidence" value="ECO:0007669"/>
    <property type="project" value="InterPro"/>
</dbReference>
<evidence type="ECO:0000256" key="7">
    <source>
        <dbReference type="PIRSR" id="PIRSR000101-1"/>
    </source>
</evidence>
<organism evidence="9 10">
    <name type="scientific">Herbaspirillum frisingense GSF30</name>
    <dbReference type="NCBI Taxonomy" id="864073"/>
    <lineage>
        <taxon>Bacteria</taxon>
        <taxon>Pseudomonadati</taxon>
        <taxon>Pseudomonadota</taxon>
        <taxon>Betaproteobacteria</taxon>
        <taxon>Burkholderiales</taxon>
        <taxon>Oxalobacteraceae</taxon>
        <taxon>Herbaspirillum</taxon>
    </lineage>
</organism>
<feature type="binding site" evidence="5 7">
    <location>
        <begin position="76"/>
        <end position="77"/>
    </location>
    <ligand>
        <name>FAD</name>
        <dbReference type="ChEBI" id="CHEBI:57692"/>
    </ligand>
</feature>
<keyword evidence="4 5" id="KW-0560">Oxidoreductase</keyword>
<dbReference type="Pfam" id="PF01565">
    <property type="entry name" value="FAD_binding_4"/>
    <property type="match status" value="1"/>
</dbReference>
<keyword evidence="5" id="KW-0472">Membrane</keyword>
<feature type="binding site" evidence="5 7">
    <location>
        <position position="142"/>
    </location>
    <ligand>
        <name>FAD</name>
        <dbReference type="ChEBI" id="CHEBI:57692"/>
    </ligand>
</feature>
<keyword evidence="5" id="KW-1003">Cell membrane</keyword>
<dbReference type="GO" id="GO:0055085">
    <property type="term" value="P:transmembrane transport"/>
    <property type="evidence" value="ECO:0007669"/>
    <property type="project" value="InterPro"/>
</dbReference>
<evidence type="ECO:0000313" key="9">
    <source>
        <dbReference type="EMBL" id="EOA02900.1"/>
    </source>
</evidence>
<sequence length="568" mass="62898">MEALIRSLQDIVGPPHVLTSASAKRRYCRGYRYGQGDAAAVVRPGSLRQMWQVLQACHAADTIVICQAANTGLTGGSSPAEAGYDRPVIVLNTLRLRRLELLAQGQQVLTQPGVTLDQLERTLKPLGREPHSVIGSSCMGASVTGGICNNSGGSLIRRGPAYTQLALYAQVDSDGQLRLVNHLGLELGETPEEILDRLDGGQLPNTDGGGVGAADNCDCGGRHASDHEYAQHVRDVDAATPARYNADPRRLYEASGSAGHVVVFALRLDTFAADASSTVFYIGSNDAAELEDIRRGLLQQSPHLPIAGEYMHRSAFEASERYGKDLFLFIHHFGTERLMQAFAMKSRVDAWLERLGLRPGCSDRLLQRLSGWLPRHLPARLTQYRDRYQHHLLLKMSEDGAAFARGFLQARMPSVTGDFFECDAAEGRAAFLNRFVVGAAIVRYRAVHAQEVEDIVALDIALPRNTRDWFEQLPPEIADKIRFTMYCGHFFCHVMHQEYLVRKGEDCEQVKSAILALLDAKGAKYPAEHNVGHQYRAEPALEDFYRRLDPTNSFNPGIGKTSRLKHWR</sequence>
<feature type="binding site" evidence="7">
    <location>
        <position position="258"/>
    </location>
    <ligand>
        <name>FAD</name>
        <dbReference type="ChEBI" id="CHEBI:57692"/>
    </ligand>
</feature>
<dbReference type="RefSeq" id="WP_006464859.1">
    <property type="nucleotide sequence ID" value="NZ_AEEC02000037.1"/>
</dbReference>
<feature type="binding site" evidence="5 7">
    <location>
        <position position="263"/>
    </location>
    <ligand>
        <name>FAD</name>
        <dbReference type="ChEBI" id="CHEBI:57692"/>
    </ligand>
</feature>
<dbReference type="GO" id="GO:0004458">
    <property type="term" value="F:D-lactate dehydrogenase (cytochrome) activity"/>
    <property type="evidence" value="ECO:0007669"/>
    <property type="project" value="UniProtKB-UniRule"/>
</dbReference>
<evidence type="ECO:0000256" key="6">
    <source>
        <dbReference type="PIRNR" id="PIRNR000101"/>
    </source>
</evidence>
<feature type="binding site" evidence="5 7">
    <location>
        <position position="135"/>
    </location>
    <ligand>
        <name>FAD</name>
        <dbReference type="ChEBI" id="CHEBI:57692"/>
    </ligand>
</feature>
<comment type="function">
    <text evidence="5 6">Catalyzes the oxidation of D-lactate to pyruvate.</text>
</comment>
<dbReference type="Gene3D" id="3.30.1370.20">
    <property type="entry name" value="D-lactate dehydrogenase, cap domain, subdomain 2"/>
    <property type="match status" value="1"/>
</dbReference>
<accession>A0AAI9N202</accession>
<dbReference type="InterPro" id="IPR016172">
    <property type="entry name" value="D-lactate_DH_C-sub1"/>
</dbReference>
<comment type="subcellular location">
    <subcellularLocation>
        <location evidence="5">Cell inner membrane</location>
        <topology evidence="5">Peripheral membrane protein</topology>
        <orientation evidence="5">Cytoplasmic side</orientation>
    </subcellularLocation>
</comment>
<dbReference type="InterPro" id="IPR015409">
    <property type="entry name" value="Lactate_DH_C"/>
</dbReference>
<dbReference type="EC" id="1.1.5.12" evidence="5"/>
<keyword evidence="3 5" id="KW-0274">FAD</keyword>
<dbReference type="InterPro" id="IPR016164">
    <property type="entry name" value="FAD-linked_Oxase-like_C"/>
</dbReference>
<dbReference type="HAMAP" id="MF_02092">
    <property type="entry name" value="DLDH_Dld"/>
    <property type="match status" value="1"/>
</dbReference>
<dbReference type="InterPro" id="IPR016173">
    <property type="entry name" value="D-lactate_DH_C-sub2"/>
</dbReference>